<organism evidence="27">
    <name type="scientific">Dissoconium aciculare CBS 342.82</name>
    <dbReference type="NCBI Taxonomy" id="1314786"/>
    <lineage>
        <taxon>Eukaryota</taxon>
        <taxon>Fungi</taxon>
        <taxon>Dikarya</taxon>
        <taxon>Ascomycota</taxon>
        <taxon>Pezizomycotina</taxon>
        <taxon>Dothideomycetes</taxon>
        <taxon>Dothideomycetidae</taxon>
        <taxon>Mycosphaerellales</taxon>
        <taxon>Dissoconiaceae</taxon>
        <taxon>Dissoconium</taxon>
    </lineage>
</organism>
<evidence type="ECO:0000259" key="25">
    <source>
        <dbReference type="PROSITE" id="PS51193"/>
    </source>
</evidence>
<keyword evidence="7" id="KW-0547">Nucleotide-binding</keyword>
<dbReference type="GO" id="GO:0006139">
    <property type="term" value="P:nucleobase-containing compound metabolic process"/>
    <property type="evidence" value="ECO:0007669"/>
    <property type="project" value="InterPro"/>
</dbReference>
<comment type="catalytic activity">
    <reaction evidence="22">
        <text>ATP + H2O = ADP + phosphate + H(+)</text>
        <dbReference type="Rhea" id="RHEA:13065"/>
        <dbReference type="ChEBI" id="CHEBI:15377"/>
        <dbReference type="ChEBI" id="CHEBI:15378"/>
        <dbReference type="ChEBI" id="CHEBI:30616"/>
        <dbReference type="ChEBI" id="CHEBI:43474"/>
        <dbReference type="ChEBI" id="CHEBI:456216"/>
        <dbReference type="EC" id="5.6.2.3"/>
    </reaction>
</comment>
<dbReference type="NCBIfam" id="TIGR00604">
    <property type="entry name" value="rad3"/>
    <property type="match status" value="1"/>
</dbReference>
<evidence type="ECO:0000256" key="15">
    <source>
        <dbReference type="ARBA" id="ARBA00023242"/>
    </source>
</evidence>
<dbReference type="InterPro" id="IPR010614">
    <property type="entry name" value="RAD3-like_helicase_DEAD"/>
</dbReference>
<evidence type="ECO:0000256" key="1">
    <source>
        <dbReference type="ARBA" id="ARBA00001966"/>
    </source>
</evidence>
<dbReference type="GO" id="GO:0006974">
    <property type="term" value="P:DNA damage response"/>
    <property type="evidence" value="ECO:0007669"/>
    <property type="project" value="UniProtKB-ARBA"/>
</dbReference>
<keyword evidence="12" id="KW-0411">Iron-sulfur</keyword>
<dbReference type="InterPro" id="IPR021013">
    <property type="entry name" value="ATPase_Vma12"/>
</dbReference>
<dbReference type="AlphaFoldDB" id="A0A6J3LY10"/>
<proteinExistence type="inferred from homology"/>
<dbReference type="Pfam" id="PF13307">
    <property type="entry name" value="Helicase_C_2"/>
    <property type="match status" value="1"/>
</dbReference>
<evidence type="ECO:0000256" key="14">
    <source>
        <dbReference type="ARBA" id="ARBA00023235"/>
    </source>
</evidence>
<dbReference type="EC" id="5.6.2.3" evidence="18"/>
<dbReference type="PANTHER" id="PTHR11472">
    <property type="entry name" value="DNA REPAIR DEAD HELICASE RAD3/XP-D SUBFAMILY MEMBER"/>
    <property type="match status" value="1"/>
</dbReference>
<dbReference type="OrthoDB" id="267079at2759"/>
<keyword evidence="13" id="KW-0238">DNA-binding</keyword>
<feature type="transmembrane region" description="Helical" evidence="24">
    <location>
        <begin position="194"/>
        <end position="213"/>
    </location>
</feature>
<comment type="cofactor">
    <cofactor evidence="1">
        <name>[4Fe-4S] cluster</name>
        <dbReference type="ChEBI" id="CHEBI:49883"/>
    </cofactor>
</comment>
<evidence type="ECO:0000256" key="3">
    <source>
        <dbReference type="ARBA" id="ARBA00008435"/>
    </source>
</evidence>
<evidence type="ECO:0000256" key="20">
    <source>
        <dbReference type="ARBA" id="ARBA00045008"/>
    </source>
</evidence>
<dbReference type="PROSITE" id="PS00690">
    <property type="entry name" value="DEAH_ATP_HELICASE"/>
    <property type="match status" value="1"/>
</dbReference>
<gene>
    <name evidence="27" type="ORF">K489DRAFT_372405</name>
</gene>
<keyword evidence="8" id="KW-0378">Hydrolase</keyword>
<protein>
    <recommendedName>
        <fullName evidence="5">ATP-dependent DNA helicase CHL1</fullName>
        <ecNumber evidence="18">5.6.2.3</ecNumber>
    </recommendedName>
    <alternativeName>
        <fullName evidence="4">ATP-dependent DNA helicase chl1</fullName>
    </alternativeName>
    <alternativeName>
        <fullName evidence="17">Chromosome loss protein 1</fullName>
    </alternativeName>
    <alternativeName>
        <fullName evidence="19 20">DNA 5'-3' helicase CHL1</fullName>
    </alternativeName>
</protein>
<dbReference type="GO" id="GO:0070072">
    <property type="term" value="P:vacuolar proton-transporting V-type ATPase complex assembly"/>
    <property type="evidence" value="ECO:0007669"/>
    <property type="project" value="InterPro"/>
</dbReference>
<keyword evidence="14" id="KW-0413">Isomerase</keyword>
<dbReference type="SMART" id="SM00491">
    <property type="entry name" value="HELICc2"/>
    <property type="match status" value="1"/>
</dbReference>
<dbReference type="Pfam" id="PF06733">
    <property type="entry name" value="DEAD_2"/>
    <property type="match status" value="1"/>
</dbReference>
<evidence type="ECO:0000256" key="2">
    <source>
        <dbReference type="ARBA" id="ARBA00004123"/>
    </source>
</evidence>
<evidence type="ECO:0000256" key="11">
    <source>
        <dbReference type="ARBA" id="ARBA00023004"/>
    </source>
</evidence>
<dbReference type="GO" id="GO:0034085">
    <property type="term" value="P:establishment of sister chromatid cohesion"/>
    <property type="evidence" value="ECO:0007669"/>
    <property type="project" value="TreeGrafter"/>
</dbReference>
<evidence type="ECO:0000256" key="6">
    <source>
        <dbReference type="ARBA" id="ARBA00022723"/>
    </source>
</evidence>
<dbReference type="InterPro" id="IPR002464">
    <property type="entry name" value="DNA/RNA_helicase_DEAH_CS"/>
</dbReference>
<dbReference type="InterPro" id="IPR014013">
    <property type="entry name" value="Helic_SF1/SF2_ATP-bd_DinG/Rad3"/>
</dbReference>
<name>A0A6J3LY10_9PEZI</name>
<evidence type="ECO:0000256" key="16">
    <source>
        <dbReference type="ARBA" id="ARBA00023306"/>
    </source>
</evidence>
<dbReference type="GO" id="GO:0003677">
    <property type="term" value="F:DNA binding"/>
    <property type="evidence" value="ECO:0007669"/>
    <property type="project" value="UniProtKB-KW"/>
</dbReference>
<keyword evidence="10" id="KW-0067">ATP-binding</keyword>
<keyword evidence="6" id="KW-0479">Metal-binding</keyword>
<dbReference type="GO" id="GO:0016818">
    <property type="term" value="F:hydrolase activity, acting on acid anhydrides, in phosphorus-containing anhydrides"/>
    <property type="evidence" value="ECO:0007669"/>
    <property type="project" value="InterPro"/>
</dbReference>
<evidence type="ECO:0000256" key="8">
    <source>
        <dbReference type="ARBA" id="ARBA00022801"/>
    </source>
</evidence>
<dbReference type="RefSeq" id="XP_033457667.1">
    <property type="nucleotide sequence ID" value="XM_033603334.1"/>
</dbReference>
<evidence type="ECO:0000256" key="24">
    <source>
        <dbReference type="SAM" id="Phobius"/>
    </source>
</evidence>
<dbReference type="FunFam" id="3.40.50.300:FF:002774">
    <property type="entry name" value="ATP-dependent DNA helicase chl1"/>
    <property type="match status" value="1"/>
</dbReference>
<dbReference type="InterPro" id="IPR006555">
    <property type="entry name" value="ATP-dep_Helicase_C"/>
</dbReference>
<evidence type="ECO:0000256" key="19">
    <source>
        <dbReference type="ARBA" id="ARBA00044998"/>
    </source>
</evidence>
<dbReference type="GO" id="GO:0046872">
    <property type="term" value="F:metal ion binding"/>
    <property type="evidence" value="ECO:0007669"/>
    <property type="project" value="UniProtKB-KW"/>
</dbReference>
<evidence type="ECO:0000256" key="12">
    <source>
        <dbReference type="ARBA" id="ARBA00023014"/>
    </source>
</evidence>
<evidence type="ECO:0000256" key="4">
    <source>
        <dbReference type="ARBA" id="ARBA00016387"/>
    </source>
</evidence>
<dbReference type="GO" id="GO:0005524">
    <property type="term" value="F:ATP binding"/>
    <property type="evidence" value="ECO:0007669"/>
    <property type="project" value="UniProtKB-KW"/>
</dbReference>
<evidence type="ECO:0000256" key="23">
    <source>
        <dbReference type="SAM" id="MobiDB-lite"/>
    </source>
</evidence>
<keyword evidence="9 27" id="KW-0347">Helicase</keyword>
<keyword evidence="24" id="KW-0472">Membrane</keyword>
<feature type="transmembrane region" description="Helical" evidence="24">
    <location>
        <begin position="162"/>
        <end position="182"/>
    </location>
</feature>
<comment type="subcellular location">
    <subcellularLocation>
        <location evidence="2">Nucleus</location>
    </subcellularLocation>
</comment>
<dbReference type="Gene3D" id="3.40.50.300">
    <property type="entry name" value="P-loop containing nucleotide triphosphate hydrolases"/>
    <property type="match status" value="3"/>
</dbReference>
<feature type="domain" description="Helicase ATP-binding" evidence="25">
    <location>
        <begin position="275"/>
        <end position="688"/>
    </location>
</feature>
<evidence type="ECO:0000256" key="17">
    <source>
        <dbReference type="ARBA" id="ARBA00029709"/>
    </source>
</evidence>
<dbReference type="InterPro" id="IPR045028">
    <property type="entry name" value="DinG/Rad3-like"/>
</dbReference>
<dbReference type="PROSITE" id="PS51193">
    <property type="entry name" value="HELICASE_ATP_BIND_2"/>
    <property type="match status" value="1"/>
</dbReference>
<evidence type="ECO:0000256" key="9">
    <source>
        <dbReference type="ARBA" id="ARBA00022806"/>
    </source>
</evidence>
<keyword evidence="11" id="KW-0408">Iron</keyword>
<sequence>MVLLTLTPTAKAALQEYHKALPNLDEAALKNRDHWEKLSTAEVGTPVDHHDLLMVAKYFAAQNDETSSQSQTRRLDVLLRGAAVYQPPPPQKSEPTSEYKALMRRLRVEEEQRQYERMINPAPKTESFRQRFPGKSNTLGPFAQATAEDIDEVSFADVNRQMILIINVLISIICCSVAIWMAARRWSVPQRLGLSFSGSAIVAVAEVAIYMGYIKRIKDAKAVEAKHIEKKEILDTWIIDAKPKDSTKVVSKYISTQDMSRENFFEHDKRSVAMSAKDFHHPFVPYSIQQQFMEALYDCIDAGSVGIFESPTGTGKSLSLLCGALTWLREHKRKAFDEAIAKIEIDDDEPEWMLNHAREERRQQIHDMRAHLEARLTTIREAEKRKREQLVMSDANPKRRKEAHRVAAAEDDEEQFILDDYESDKEDSRQQSQYSTETLKMLEKLGMLPLESGKGADEEVVEETKIYFCSRTHSQLSQLTGELQRIKLPPGLPPEDKDDTTLVEELKHLTLGSRKNLCINEKVVKLPTQTAVNERCIELQQSKTSATQRCPYLPRKENEDVVLDFRDHALAKIRDIEDLADLGQRLQICPYYASRPAISAAEIVTLPYPLLLQKSAREALGISLRGHVVIIDEAHNLLSAVEGIYSAQVTDILMKRVKEALIVYLKKFRNRLKGSNRVYVAQLVRLLDSLINFTQNVQKNTLGNTIAPSVLLSGQGVDQINLAKLVRYINDSKLARKVESYAAHLAQEAQKTESHSKASSNSSTDVPTLMHVQNFLMTLMNPSKEGAFLWSMENQVVTLQYLLLNPAEHFRDIVEEARAVILAGGTMSPMDEYNQQLFPYLTDKVRTFSCGHLIPPSSLLIRTIGIDDEGRVEFTFKTRNRANFARAGRAIEKVAQEVQGGLVIFFPSYGLLDDVVRTWKEEPIMARLQNSKRVFLDSRDIAAEETFRAYSDEVRNSGTAILLSVIGGKLSEGINFSDELGRCVVVIGLPYPNLQTPDWQAKLNYLEARAASDGQPRGQSSREHAENVCMRSVNQAIGRVIRHKNDWASILLFDARYSDARIQAKLPGWIRAATTTTTASSNVTDVANALSSFFASRQRLMESA</sequence>
<keyword evidence="26" id="KW-1185">Reference proteome</keyword>
<dbReference type="PANTHER" id="PTHR11472:SF41">
    <property type="entry name" value="ATP-DEPENDENT DNA HELICASE DDX11-RELATED"/>
    <property type="match status" value="1"/>
</dbReference>
<reference evidence="27" key="2">
    <citation type="submission" date="2020-04" db="EMBL/GenBank/DDBJ databases">
        <authorList>
            <consortium name="NCBI Genome Project"/>
        </authorList>
    </citation>
    <scope>NUCLEOTIDE SEQUENCE</scope>
    <source>
        <strain evidence="27">CBS 342.82</strain>
    </source>
</reference>
<dbReference type="SUPFAM" id="SSF52540">
    <property type="entry name" value="P-loop containing nucleoside triphosphate hydrolases"/>
    <property type="match status" value="1"/>
</dbReference>
<evidence type="ECO:0000313" key="27">
    <source>
        <dbReference type="RefSeq" id="XP_033457667.1"/>
    </source>
</evidence>
<evidence type="ECO:0000256" key="22">
    <source>
        <dbReference type="ARBA" id="ARBA00048954"/>
    </source>
</evidence>
<reference evidence="27" key="3">
    <citation type="submission" date="2025-08" db="UniProtKB">
        <authorList>
            <consortium name="RefSeq"/>
        </authorList>
    </citation>
    <scope>IDENTIFICATION</scope>
    <source>
        <strain evidence="27">CBS 342.82</strain>
    </source>
</reference>
<dbReference type="GO" id="GO:0005634">
    <property type="term" value="C:nucleus"/>
    <property type="evidence" value="ECO:0007669"/>
    <property type="project" value="UniProtKB-SubCell"/>
</dbReference>
<feature type="region of interest" description="Disordered" evidence="23">
    <location>
        <begin position="394"/>
        <end position="414"/>
    </location>
</feature>
<evidence type="ECO:0000256" key="13">
    <source>
        <dbReference type="ARBA" id="ARBA00023125"/>
    </source>
</evidence>
<comment type="similarity">
    <text evidence="3">Belongs to the DEAD box helicase family. DEAH subfamily. DDX11/CHL1 sub-subfamily.</text>
</comment>
<evidence type="ECO:0000256" key="5">
    <source>
        <dbReference type="ARBA" id="ARBA00017386"/>
    </source>
</evidence>
<comment type="function">
    <text evidence="21">ATP-dependent DNA helicase important for chromosome transmission and normal cell cycle progression in G(2)/M. May have a role in changing DNA topology to allow the loading of proteins involved in maintaining sister chromatid cohesion in the vicinity of the centromeres. Has a specific role in chromosome segregation during meiosis II.</text>
</comment>
<keyword evidence="15" id="KW-0539">Nucleus</keyword>
<dbReference type="Pfam" id="PF11712">
    <property type="entry name" value="Vma12"/>
    <property type="match status" value="1"/>
</dbReference>
<dbReference type="Proteomes" id="UP000504637">
    <property type="component" value="Unplaced"/>
</dbReference>
<accession>A0A6J3LY10</accession>
<evidence type="ECO:0000256" key="7">
    <source>
        <dbReference type="ARBA" id="ARBA00022741"/>
    </source>
</evidence>
<dbReference type="InterPro" id="IPR006554">
    <property type="entry name" value="Helicase-like_DEXD_c2"/>
</dbReference>
<evidence type="ECO:0000256" key="18">
    <source>
        <dbReference type="ARBA" id="ARBA00044969"/>
    </source>
</evidence>
<dbReference type="GO" id="GO:0043139">
    <property type="term" value="F:5'-3' DNA helicase activity"/>
    <property type="evidence" value="ECO:0007669"/>
    <property type="project" value="UniProtKB-EC"/>
</dbReference>
<evidence type="ECO:0000313" key="26">
    <source>
        <dbReference type="Proteomes" id="UP000504637"/>
    </source>
</evidence>
<evidence type="ECO:0000256" key="21">
    <source>
        <dbReference type="ARBA" id="ARBA00045702"/>
    </source>
</evidence>
<dbReference type="SMART" id="SM00488">
    <property type="entry name" value="DEXDc2"/>
    <property type="match status" value="1"/>
</dbReference>
<keyword evidence="24" id="KW-1133">Transmembrane helix</keyword>
<dbReference type="GO" id="GO:0051536">
    <property type="term" value="F:iron-sulfur cluster binding"/>
    <property type="evidence" value="ECO:0007669"/>
    <property type="project" value="UniProtKB-KW"/>
</dbReference>
<dbReference type="InterPro" id="IPR013020">
    <property type="entry name" value="Rad3/Chl1-like"/>
</dbReference>
<evidence type="ECO:0000256" key="10">
    <source>
        <dbReference type="ARBA" id="ARBA00022840"/>
    </source>
</evidence>
<dbReference type="InterPro" id="IPR027417">
    <property type="entry name" value="P-loop_NTPase"/>
</dbReference>
<reference evidence="27" key="1">
    <citation type="submission" date="2020-01" db="EMBL/GenBank/DDBJ databases">
        <authorList>
            <consortium name="DOE Joint Genome Institute"/>
            <person name="Haridas S."/>
            <person name="Albert R."/>
            <person name="Binder M."/>
            <person name="Bloem J."/>
            <person name="Labutti K."/>
            <person name="Salamov A."/>
            <person name="Andreopoulos B."/>
            <person name="Baker S.E."/>
            <person name="Barry K."/>
            <person name="Bills G."/>
            <person name="Bluhm B.H."/>
            <person name="Cannon C."/>
            <person name="Castanera R."/>
            <person name="Culley D.E."/>
            <person name="Daum C."/>
            <person name="Ezra D."/>
            <person name="Gonzalez J.B."/>
            <person name="Henrissat B."/>
            <person name="Kuo A."/>
            <person name="Liang C."/>
            <person name="Lipzen A."/>
            <person name="Lutzoni F."/>
            <person name="Magnuson J."/>
            <person name="Mondo S."/>
            <person name="Nolan M."/>
            <person name="Ohm R."/>
            <person name="Pangilinan J."/>
            <person name="Park H.-J."/>
            <person name="Ramirez L."/>
            <person name="Alfaro M."/>
            <person name="Sun H."/>
            <person name="Tritt A."/>
            <person name="Yoshinaga Y."/>
            <person name="Zwiers L.-H."/>
            <person name="Turgeon B.G."/>
            <person name="Goodwin S.B."/>
            <person name="Spatafora J.W."/>
            <person name="Crous P.W."/>
            <person name="Grigoriev I.V."/>
        </authorList>
    </citation>
    <scope>NUCLEOTIDE SEQUENCE</scope>
    <source>
        <strain evidence="27">CBS 342.82</strain>
    </source>
</reference>
<keyword evidence="16" id="KW-0131">Cell cycle</keyword>
<keyword evidence="24" id="KW-0812">Transmembrane</keyword>
<dbReference type="GeneID" id="54361134"/>